<feature type="transmembrane region" description="Helical" evidence="8">
    <location>
        <begin position="137"/>
        <end position="155"/>
    </location>
</feature>
<evidence type="ECO:0000313" key="10">
    <source>
        <dbReference type="Proteomes" id="UP000664701"/>
    </source>
</evidence>
<comment type="similarity">
    <text evidence="6">Belongs to the bacterial solute-binding protein 9 family.</text>
</comment>
<dbReference type="PRINTS" id="PR00690">
    <property type="entry name" value="ADHESNFAMILY"/>
</dbReference>
<keyword evidence="10" id="KW-1185">Reference proteome</keyword>
<proteinExistence type="inferred from homology"/>
<evidence type="ECO:0000256" key="3">
    <source>
        <dbReference type="ARBA" id="ARBA00022692"/>
    </source>
</evidence>
<dbReference type="Pfam" id="PF01297">
    <property type="entry name" value="ZnuA"/>
    <property type="match status" value="1"/>
</dbReference>
<dbReference type="Gene3D" id="1.10.3470.10">
    <property type="entry name" value="ABC transporter involved in vitamin B12 uptake, BtuC"/>
    <property type="match status" value="1"/>
</dbReference>
<dbReference type="SUPFAM" id="SSF81345">
    <property type="entry name" value="ABC transporter involved in vitamin B12 uptake, BtuC"/>
    <property type="match status" value="1"/>
</dbReference>
<evidence type="ECO:0000256" key="7">
    <source>
        <dbReference type="RuleBase" id="RU003943"/>
    </source>
</evidence>
<keyword evidence="4 8" id="KW-1133">Transmembrane helix</keyword>
<comment type="similarity">
    <text evidence="2 7">Belongs to the ABC-3 integral membrane protein family.</text>
</comment>
<dbReference type="RefSeq" id="WP_207871497.1">
    <property type="nucleotide sequence ID" value="NZ_CP147251.1"/>
</dbReference>
<keyword evidence="5 8" id="KW-0472">Membrane</keyword>
<evidence type="ECO:0000256" key="1">
    <source>
        <dbReference type="ARBA" id="ARBA00004141"/>
    </source>
</evidence>
<accession>A0ABZ2SWP8</accession>
<dbReference type="InterPro" id="IPR006128">
    <property type="entry name" value="Lipoprotein_PsaA-like"/>
</dbReference>
<feature type="transmembrane region" description="Helical" evidence="8">
    <location>
        <begin position="199"/>
        <end position="215"/>
    </location>
</feature>
<dbReference type="Proteomes" id="UP000664701">
    <property type="component" value="Chromosome"/>
</dbReference>
<dbReference type="InterPro" id="IPR006129">
    <property type="entry name" value="AdhesinB"/>
</dbReference>
<dbReference type="InterPro" id="IPR006127">
    <property type="entry name" value="ZnuA-like"/>
</dbReference>
<feature type="transmembrane region" description="Helical" evidence="8">
    <location>
        <begin position="95"/>
        <end position="117"/>
    </location>
</feature>
<dbReference type="CDD" id="cd01137">
    <property type="entry name" value="PsaA"/>
    <property type="match status" value="1"/>
</dbReference>
<dbReference type="InterPro" id="IPR037294">
    <property type="entry name" value="ABC_BtuC-like"/>
</dbReference>
<comment type="subcellular location">
    <subcellularLocation>
        <location evidence="7">Cell membrane</location>
        <topology evidence="7">Multi-pass membrane protein</topology>
    </subcellularLocation>
    <subcellularLocation>
        <location evidence="1">Membrane</location>
        <topology evidence="1">Multi-pass membrane protein</topology>
    </subcellularLocation>
</comment>
<organism evidence="9 10">
    <name type="scientific">Candidatus Enterococcus lowellii</name>
    <dbReference type="NCBI Taxonomy" id="2230877"/>
    <lineage>
        <taxon>Bacteria</taxon>
        <taxon>Bacillati</taxon>
        <taxon>Bacillota</taxon>
        <taxon>Bacilli</taxon>
        <taxon>Lactobacillales</taxon>
        <taxon>Enterococcaceae</taxon>
        <taxon>Enterococcus</taxon>
    </lineage>
</organism>
<keyword evidence="3 7" id="KW-0812">Transmembrane</keyword>
<dbReference type="Pfam" id="PF00950">
    <property type="entry name" value="ABC-3"/>
    <property type="match status" value="1"/>
</dbReference>
<feature type="transmembrane region" description="Helical" evidence="8">
    <location>
        <begin position="246"/>
        <end position="267"/>
    </location>
</feature>
<evidence type="ECO:0000256" key="5">
    <source>
        <dbReference type="ARBA" id="ARBA00023136"/>
    </source>
</evidence>
<feature type="transmembrane region" description="Helical" evidence="8">
    <location>
        <begin position="222"/>
        <end position="240"/>
    </location>
</feature>
<feature type="transmembrane region" description="Helical" evidence="8">
    <location>
        <begin position="279"/>
        <end position="299"/>
    </location>
</feature>
<dbReference type="Gene3D" id="3.40.50.1980">
    <property type="entry name" value="Nitrogenase molybdenum iron protein domain"/>
    <property type="match status" value="2"/>
</dbReference>
<dbReference type="PANTHER" id="PTHR30477:SF13">
    <property type="entry name" value="IRON TRANSPORT SYSTEM MEMBRANE PROTEIN HI_0360-RELATED"/>
    <property type="match status" value="1"/>
</dbReference>
<feature type="transmembrane region" description="Helical" evidence="8">
    <location>
        <begin position="12"/>
        <end position="38"/>
    </location>
</feature>
<evidence type="ECO:0000256" key="4">
    <source>
        <dbReference type="ARBA" id="ARBA00022989"/>
    </source>
</evidence>
<dbReference type="NCBIfam" id="NF040927">
    <property type="entry name" value="ABC_perm_SloB"/>
    <property type="match status" value="1"/>
</dbReference>
<gene>
    <name evidence="9" type="ORF">DOK78_003036</name>
</gene>
<protein>
    <submittedName>
        <fullName evidence="9">Manganese ABC transporter substrate-binding lipoprotein</fullName>
    </submittedName>
</protein>
<dbReference type="InterPro" id="IPR001626">
    <property type="entry name" value="ABC_TroCD"/>
</dbReference>
<name>A0ABZ2SWP8_9ENTE</name>
<keyword evidence="9" id="KW-0449">Lipoprotein</keyword>
<dbReference type="CDD" id="cd06550">
    <property type="entry name" value="TM_ABC_iron-siderophores_like"/>
    <property type="match status" value="1"/>
</dbReference>
<evidence type="ECO:0000256" key="6">
    <source>
        <dbReference type="RuleBase" id="RU003512"/>
    </source>
</evidence>
<evidence type="ECO:0000256" key="2">
    <source>
        <dbReference type="ARBA" id="ARBA00008034"/>
    </source>
</evidence>
<dbReference type="PRINTS" id="PR00691">
    <property type="entry name" value="ADHESINB"/>
</dbReference>
<reference evidence="9 10" key="2">
    <citation type="submission" date="2024-03" db="EMBL/GenBank/DDBJ databases">
        <title>The Genome Sequence of Enterococcus sp. DIV2402.</title>
        <authorList>
            <consortium name="The Broad Institute Genomics Platform"/>
            <consortium name="The Broad Institute Microbial Omics Core"/>
            <consortium name="The Broad Institute Genomic Center for Infectious Diseases"/>
            <person name="Earl A."/>
            <person name="Manson A."/>
            <person name="Gilmore M."/>
            <person name="Schwartman J."/>
            <person name="Shea T."/>
            <person name="Abouelleil A."/>
            <person name="Cao P."/>
            <person name="Chapman S."/>
            <person name="Cusick C."/>
            <person name="Young S."/>
            <person name="Neafsey D."/>
            <person name="Nusbaum C."/>
            <person name="Birren B."/>
        </authorList>
    </citation>
    <scope>NUCLEOTIDE SEQUENCE [LARGE SCALE GENOMIC DNA]</scope>
    <source>
        <strain evidence="9 10">DIV2402</strain>
    </source>
</reference>
<feature type="transmembrane region" description="Helical" evidence="8">
    <location>
        <begin position="176"/>
        <end position="193"/>
    </location>
</feature>
<dbReference type="SUPFAM" id="SSF53807">
    <property type="entry name" value="Helical backbone' metal receptor"/>
    <property type="match status" value="1"/>
</dbReference>
<keyword evidence="6" id="KW-0813">Transport</keyword>
<sequence length="584" mass="63746">MISNFIDGLVNYHFLQNALITSVAIGMVAGAIGCFIILRGMSLMGDAISHAVLPGVALSYILGINFFIGAIVFGLLASVLITYISQNSVIKSDTAIGITFSSFLALGVILIGVANSSTDLFHILFGNVLAVQDSDKWITLGISVLVLVLIVLFFRPLLITSFDPMMAKAFGMKVEVYHYLLMMLLTLVSVTAMQSVGTILVVAMLVTPAATAYLFTKRLSHMLVLSSFLGGISSLIGLFIGYSFNIAAGSSIVLTAATMFVLGFLLSPKQRAKNGKKNWLFAAGLIALLGGGIALYTNLHATEETEDKLNVVVTNSILKDITEQIAGDHINLHSIVPVGKDPHEYEPLPEDVQKSTDADVLFYNGLNLETGGNAWFTKLMNNAKKTVNEDYFAVSDGVEVLYLEDEAAGKEDPHAWLNLENGMIYAENIAKHLSEKDPENASIYQENLTNYLALLTELDEEAKAKFASIPDDRKLIVTSEGCFKYFSKAYDVPSAYIWEINTEEEGTPDQIRLLVDRLKKSNVQSLFIESSVNPKPMQSVSKDSGIPIYSEIFTDSIAESGNDGDSYYAMMKWNLDKIYEGLAK</sequence>
<feature type="transmembrane region" description="Helical" evidence="8">
    <location>
        <begin position="58"/>
        <end position="83"/>
    </location>
</feature>
<dbReference type="EMBL" id="CP147251">
    <property type="protein sequence ID" value="WYJ78379.1"/>
    <property type="molecule type" value="Genomic_DNA"/>
</dbReference>
<reference evidence="9 10" key="1">
    <citation type="submission" date="2021-03" db="EMBL/GenBank/DDBJ databases">
        <authorList>
            <person name="Gilmore M.S."/>
            <person name="Schwartzman J."/>
            <person name="Van Tyne D."/>
            <person name="Martin M."/>
            <person name="Earl A.M."/>
            <person name="Manson A.L."/>
            <person name="Straub T."/>
            <person name="Salamzade R."/>
            <person name="Saavedra J."/>
            <person name="Lebreton F."/>
            <person name="Prichula J."/>
            <person name="Schaufler K."/>
            <person name="Gaca A."/>
            <person name="Sgardioli B."/>
            <person name="Wagenaar J."/>
            <person name="Strong T."/>
        </authorList>
    </citation>
    <scope>NUCLEOTIDE SEQUENCE [LARGE SCALE GENOMIC DNA]</scope>
    <source>
        <strain evidence="9 10">DIV2402</strain>
    </source>
</reference>
<evidence type="ECO:0000313" key="9">
    <source>
        <dbReference type="EMBL" id="WYJ78379.1"/>
    </source>
</evidence>
<dbReference type="PANTHER" id="PTHR30477">
    <property type="entry name" value="ABC-TRANSPORTER METAL-BINDING PROTEIN"/>
    <property type="match status" value="1"/>
</dbReference>
<evidence type="ECO:0000256" key="8">
    <source>
        <dbReference type="SAM" id="Phobius"/>
    </source>
</evidence>